<feature type="compositionally biased region" description="Low complexity" evidence="1">
    <location>
        <begin position="23"/>
        <end position="33"/>
    </location>
</feature>
<proteinExistence type="predicted"/>
<protein>
    <submittedName>
        <fullName evidence="2">Uncharacterized protein</fullName>
    </submittedName>
</protein>
<reference evidence="2" key="2">
    <citation type="journal article" date="2015" name="Data Brief">
        <title>Shoot transcriptome of the giant reed, Arundo donax.</title>
        <authorList>
            <person name="Barrero R.A."/>
            <person name="Guerrero F.D."/>
            <person name="Moolhuijzen P."/>
            <person name="Goolsby J.A."/>
            <person name="Tidwell J."/>
            <person name="Bellgard S.E."/>
            <person name="Bellgard M.I."/>
        </authorList>
    </citation>
    <scope>NUCLEOTIDE SEQUENCE</scope>
    <source>
        <tissue evidence="2">Shoot tissue taken approximately 20 cm above the soil surface</tissue>
    </source>
</reference>
<name>A0A0A9D5I3_ARUDO</name>
<reference evidence="2" key="1">
    <citation type="submission" date="2014-09" db="EMBL/GenBank/DDBJ databases">
        <authorList>
            <person name="Magalhaes I.L.F."/>
            <person name="Oliveira U."/>
            <person name="Santos F.R."/>
            <person name="Vidigal T.H.D.A."/>
            <person name="Brescovit A.D."/>
            <person name="Santos A.J."/>
        </authorList>
    </citation>
    <scope>NUCLEOTIDE SEQUENCE</scope>
    <source>
        <tissue evidence="2">Shoot tissue taken approximately 20 cm above the soil surface</tissue>
    </source>
</reference>
<feature type="region of interest" description="Disordered" evidence="1">
    <location>
        <begin position="23"/>
        <end position="43"/>
    </location>
</feature>
<feature type="region of interest" description="Disordered" evidence="1">
    <location>
        <begin position="64"/>
        <end position="85"/>
    </location>
</feature>
<evidence type="ECO:0000313" key="2">
    <source>
        <dbReference type="EMBL" id="JAD78992.1"/>
    </source>
</evidence>
<dbReference type="EMBL" id="GBRH01218903">
    <property type="protein sequence ID" value="JAD78992.1"/>
    <property type="molecule type" value="Transcribed_RNA"/>
</dbReference>
<sequence length="85" mass="8741">MSLEGNLLAETVSISSLCVVPLASPSSAPPESAKGLADSSDDPSRYEIQSLKLIVTLRHLVGAREGRGQPPGGGGVVGKEEGTRR</sequence>
<organism evidence="2">
    <name type="scientific">Arundo donax</name>
    <name type="common">Giant reed</name>
    <name type="synonym">Donax arundinaceus</name>
    <dbReference type="NCBI Taxonomy" id="35708"/>
    <lineage>
        <taxon>Eukaryota</taxon>
        <taxon>Viridiplantae</taxon>
        <taxon>Streptophyta</taxon>
        <taxon>Embryophyta</taxon>
        <taxon>Tracheophyta</taxon>
        <taxon>Spermatophyta</taxon>
        <taxon>Magnoliopsida</taxon>
        <taxon>Liliopsida</taxon>
        <taxon>Poales</taxon>
        <taxon>Poaceae</taxon>
        <taxon>PACMAD clade</taxon>
        <taxon>Arundinoideae</taxon>
        <taxon>Arundineae</taxon>
        <taxon>Arundo</taxon>
    </lineage>
</organism>
<evidence type="ECO:0000256" key="1">
    <source>
        <dbReference type="SAM" id="MobiDB-lite"/>
    </source>
</evidence>
<accession>A0A0A9D5I3</accession>
<dbReference type="AlphaFoldDB" id="A0A0A9D5I3"/>